<evidence type="ECO:0000313" key="6">
    <source>
        <dbReference type="EMBL" id="APC96543.1"/>
    </source>
</evidence>
<accession>A0A1J0KS60</accession>
<dbReference type="AlphaFoldDB" id="A0A1J0KS60"/>
<feature type="site" description="Important for autoinhibition of adenylyltransferase activity" evidence="3">
    <location>
        <position position="55"/>
    </location>
</feature>
<keyword evidence="2" id="KW-0547">Nucleotide-binding</keyword>
<evidence type="ECO:0000256" key="1">
    <source>
        <dbReference type="PIRSR" id="PIRSR640198-1"/>
    </source>
</evidence>
<dbReference type="InterPro" id="IPR003812">
    <property type="entry name" value="Fido"/>
</dbReference>
<feature type="active site" evidence="1">
    <location>
        <position position="178"/>
    </location>
</feature>
<dbReference type="RefSeq" id="WP_071664375.1">
    <property type="nucleotide sequence ID" value="NZ_CP009654.1"/>
</dbReference>
<evidence type="ECO:0000256" key="2">
    <source>
        <dbReference type="PIRSR" id="PIRSR640198-2"/>
    </source>
</evidence>
<dbReference type="Gene3D" id="1.10.3290.10">
    <property type="entry name" value="Fido-like domain"/>
    <property type="match status" value="1"/>
</dbReference>
<keyword evidence="7" id="KW-1185">Reference proteome</keyword>
<evidence type="ECO:0000256" key="3">
    <source>
        <dbReference type="PIRSR" id="PIRSR640198-3"/>
    </source>
</evidence>
<dbReference type="PANTHER" id="PTHR13504">
    <property type="entry name" value="FIDO DOMAIN-CONTAINING PROTEIN DDB_G0283145"/>
    <property type="match status" value="1"/>
</dbReference>
<feature type="binding site" evidence="2">
    <location>
        <position position="228"/>
    </location>
    <ligand>
        <name>ATP</name>
        <dbReference type="ChEBI" id="CHEBI:30616"/>
    </ligand>
</feature>
<dbReference type="PANTHER" id="PTHR13504:SF38">
    <property type="entry name" value="FIDO DOMAIN-CONTAINING PROTEIN"/>
    <property type="match status" value="1"/>
</dbReference>
<dbReference type="Pfam" id="PF21247">
    <property type="entry name" value="Fic-like_C"/>
    <property type="match status" value="1"/>
</dbReference>
<feature type="binding site" evidence="2">
    <location>
        <begin position="182"/>
        <end position="189"/>
    </location>
    <ligand>
        <name>ATP</name>
        <dbReference type="ChEBI" id="CHEBI:30616"/>
    </ligand>
</feature>
<feature type="binding site" evidence="2">
    <location>
        <begin position="219"/>
        <end position="220"/>
    </location>
    <ligand>
        <name>ATP</name>
        <dbReference type="ChEBI" id="CHEBI:30616"/>
    </ligand>
</feature>
<dbReference type="OrthoDB" id="9807853at2"/>
<dbReference type="Pfam" id="PF02661">
    <property type="entry name" value="Fic"/>
    <property type="match status" value="1"/>
</dbReference>
<feature type="binding site" evidence="2">
    <location>
        <begin position="129"/>
        <end position="137"/>
    </location>
    <ligand>
        <name>ATP</name>
        <dbReference type="ChEBI" id="CHEBI:30616"/>
    </ligand>
</feature>
<dbReference type="GO" id="GO:0005524">
    <property type="term" value="F:ATP binding"/>
    <property type="evidence" value="ECO:0007669"/>
    <property type="project" value="UniProtKB-KW"/>
</dbReference>
<dbReference type="KEGG" id="frc:KX01_1490"/>
<dbReference type="InterPro" id="IPR040198">
    <property type="entry name" value="Fido_containing"/>
</dbReference>
<protein>
    <submittedName>
        <fullName evidence="6">Fic/DOC family protein</fullName>
    </submittedName>
</protein>
<evidence type="ECO:0000256" key="4">
    <source>
        <dbReference type="SAM" id="Coils"/>
    </source>
</evidence>
<dbReference type="InterPro" id="IPR049514">
    <property type="entry name" value="Fic-like_C"/>
</dbReference>
<keyword evidence="4" id="KW-0175">Coiled coil</keyword>
<reference evidence="7" key="1">
    <citation type="submission" date="2014-10" db="EMBL/GenBank/DDBJ databases">
        <authorList>
            <person name="Kuske C.R."/>
            <person name="Challacombe J.F."/>
            <person name="Daligault H.E."/>
            <person name="Davenport K.W."/>
            <person name="Johnson S.L."/>
            <person name="Siddaramappa S."/>
            <person name="Petersen J.M."/>
        </authorList>
    </citation>
    <scope>NUCLEOTIDE SEQUENCE [LARGE SCALE GENOMIC DNA]</scope>
    <source>
        <strain evidence="7">CA97-1460</strain>
    </source>
</reference>
<dbReference type="PROSITE" id="PS51459">
    <property type="entry name" value="FIDO"/>
    <property type="match status" value="1"/>
</dbReference>
<evidence type="ECO:0000313" key="7">
    <source>
        <dbReference type="Proteomes" id="UP000182521"/>
    </source>
</evidence>
<dbReference type="InterPro" id="IPR036597">
    <property type="entry name" value="Fido-like_dom_sf"/>
</dbReference>
<dbReference type="Proteomes" id="UP000182521">
    <property type="component" value="Chromosome"/>
</dbReference>
<evidence type="ECO:0000259" key="5">
    <source>
        <dbReference type="PROSITE" id="PS51459"/>
    </source>
</evidence>
<keyword evidence="2" id="KW-0067">ATP-binding</keyword>
<feature type="coiled-coil region" evidence="4">
    <location>
        <begin position="262"/>
        <end position="289"/>
    </location>
</feature>
<proteinExistence type="predicted"/>
<sequence>MKYQPPYTITPKIISLVADISQEIGKITATSQIERDLRLRKINQVKTIRGTLAIEGNTLDESHITAILEGKRILAPQKEILEIRNAIKTYDKFQNLNYKEEKDLLCTHLTLMQGLVDEVGVYRSGSVGVMEGNNVIHLAPPAKKLRELMKNLFDWIANTEEHPIISSCVFHYEFEFIHPFADGNGRMGRLWQSLILSQWNKLFSYIPVESIVYEHQKAYYEAIQESTNKTDCYPFIEFMLEMLSIAIREINPQVEQQVSPQVKKLIEVLKDKELTRQELQNKLKLKDRKSFVERYLKPALEQKLIEMTIPEKPNSKSQKYRMARP</sequence>
<dbReference type="EMBL" id="CP009654">
    <property type="protein sequence ID" value="APC96543.1"/>
    <property type="molecule type" value="Genomic_DNA"/>
</dbReference>
<dbReference type="SUPFAM" id="SSF140931">
    <property type="entry name" value="Fic-like"/>
    <property type="match status" value="1"/>
</dbReference>
<dbReference type="STRING" id="1542390.KX01_1490"/>
<name>A0A1J0KS60_9GAMM</name>
<gene>
    <name evidence="6" type="ORF">KX01_1490</name>
</gene>
<feature type="domain" description="Fido" evidence="5">
    <location>
        <begin position="99"/>
        <end position="241"/>
    </location>
</feature>
<organism evidence="6 7">
    <name type="scientific">Francisella frigiditurris</name>
    <dbReference type="NCBI Taxonomy" id="1542390"/>
    <lineage>
        <taxon>Bacteria</taxon>
        <taxon>Pseudomonadati</taxon>
        <taxon>Pseudomonadota</taxon>
        <taxon>Gammaproteobacteria</taxon>
        <taxon>Thiotrichales</taxon>
        <taxon>Francisellaceae</taxon>
        <taxon>Francisella</taxon>
    </lineage>
</organism>